<keyword evidence="2" id="KW-1185">Reference proteome</keyword>
<evidence type="ECO:0000313" key="1">
    <source>
        <dbReference type="EMBL" id="PFH48146.1"/>
    </source>
</evidence>
<accession>A0A2A9NK61</accession>
<sequence length="128" mass="14250">MTRRKIIGEEKLNHDNQCLGQLDEIHRIDNSFVQPSVHWKSKSRLLTDLNESAVMLSVTQGKSSGLTTETMAISSEVANVDKKGNMASPDDEVSTMACVDRMLLGIPHRNYKDVIEDLDHDVAQTKGL</sequence>
<reference evidence="1 2" key="1">
    <citation type="submission" date="2014-02" db="EMBL/GenBank/DDBJ databases">
        <title>Transposable element dynamics among asymbiotic and ectomycorrhizal Amanita fungi.</title>
        <authorList>
            <consortium name="DOE Joint Genome Institute"/>
            <person name="Hess J."/>
            <person name="Skrede I."/>
            <person name="Wolfe B."/>
            <person name="LaButti K."/>
            <person name="Ohm R.A."/>
            <person name="Grigoriev I.V."/>
            <person name="Pringle A."/>
        </authorList>
    </citation>
    <scope>NUCLEOTIDE SEQUENCE [LARGE SCALE GENOMIC DNA]</scope>
    <source>
        <strain evidence="1 2">SKay4041</strain>
    </source>
</reference>
<dbReference type="AlphaFoldDB" id="A0A2A9NK61"/>
<evidence type="ECO:0000313" key="2">
    <source>
        <dbReference type="Proteomes" id="UP000242287"/>
    </source>
</evidence>
<gene>
    <name evidence="1" type="ORF">AMATHDRAFT_49759</name>
</gene>
<proteinExistence type="predicted"/>
<organism evidence="1 2">
    <name type="scientific">Amanita thiersii Skay4041</name>
    <dbReference type="NCBI Taxonomy" id="703135"/>
    <lineage>
        <taxon>Eukaryota</taxon>
        <taxon>Fungi</taxon>
        <taxon>Dikarya</taxon>
        <taxon>Basidiomycota</taxon>
        <taxon>Agaricomycotina</taxon>
        <taxon>Agaricomycetes</taxon>
        <taxon>Agaricomycetidae</taxon>
        <taxon>Agaricales</taxon>
        <taxon>Pluteineae</taxon>
        <taxon>Amanitaceae</taxon>
        <taxon>Amanita</taxon>
    </lineage>
</organism>
<protein>
    <submittedName>
        <fullName evidence="1">Uncharacterized protein</fullName>
    </submittedName>
</protein>
<dbReference type="Proteomes" id="UP000242287">
    <property type="component" value="Unassembled WGS sequence"/>
</dbReference>
<dbReference type="EMBL" id="KZ302075">
    <property type="protein sequence ID" value="PFH48146.1"/>
    <property type="molecule type" value="Genomic_DNA"/>
</dbReference>
<name>A0A2A9NK61_9AGAR</name>